<accession>A0AAU1UJM1</accession>
<name>A0AAU1UJM1_9ACTN</name>
<dbReference type="AlphaFoldDB" id="A0AAU1UJM1"/>
<sequence length="128" mass="14291">MNVIFVDRAAGPDGLLTVLEACGGLMASVLRTTPSTTVSYHVFGPSDPEGFAAMAVVETLVHTHDIAQGLNRQWSPPRELCLRVLRKLFPHVTVRGDAWHNLLWATGRTALPDRPRLTEWRWYGTRSE</sequence>
<organism evidence="1">
    <name type="scientific">Streptomyces sp. NBC_00119</name>
    <dbReference type="NCBI Taxonomy" id="2975659"/>
    <lineage>
        <taxon>Bacteria</taxon>
        <taxon>Bacillati</taxon>
        <taxon>Actinomycetota</taxon>
        <taxon>Actinomycetes</taxon>
        <taxon>Kitasatosporales</taxon>
        <taxon>Streptomycetaceae</taxon>
        <taxon>Streptomyces</taxon>
    </lineage>
</organism>
<gene>
    <name evidence="1" type="ORF">OHU69_44060</name>
</gene>
<reference evidence="1" key="1">
    <citation type="submission" date="2022-10" db="EMBL/GenBank/DDBJ databases">
        <title>The complete genomes of actinobacterial strains from the NBC collection.</title>
        <authorList>
            <person name="Joergensen T.S."/>
            <person name="Alvarez Arevalo M."/>
            <person name="Sterndorff E.B."/>
            <person name="Faurdal D."/>
            <person name="Vuksanovic O."/>
            <person name="Mourched A.-S."/>
            <person name="Charusanti P."/>
            <person name="Shaw S."/>
            <person name="Blin K."/>
            <person name="Weber T."/>
        </authorList>
    </citation>
    <scope>NUCLEOTIDE SEQUENCE</scope>
    <source>
        <strain evidence="1">NBC_00119</strain>
    </source>
</reference>
<protein>
    <submittedName>
        <fullName evidence="1">Uncharacterized protein</fullName>
    </submittedName>
</protein>
<dbReference type="EMBL" id="CP108195">
    <property type="protein sequence ID" value="WTS17405.1"/>
    <property type="molecule type" value="Genomic_DNA"/>
</dbReference>
<evidence type="ECO:0000313" key="1">
    <source>
        <dbReference type="EMBL" id="WTS17405.1"/>
    </source>
</evidence>
<proteinExistence type="predicted"/>